<dbReference type="Pfam" id="PF13001">
    <property type="entry name" value="ECM29_N"/>
    <property type="match status" value="1"/>
</dbReference>
<dbReference type="InterPro" id="IPR016024">
    <property type="entry name" value="ARM-type_fold"/>
</dbReference>
<dbReference type="GO" id="GO:0060090">
    <property type="term" value="F:molecular adaptor activity"/>
    <property type="evidence" value="ECO:0007669"/>
    <property type="project" value="InterPro"/>
</dbReference>
<dbReference type="InterPro" id="IPR011989">
    <property type="entry name" value="ARM-like"/>
</dbReference>
<dbReference type="PANTHER" id="PTHR23346:SF19">
    <property type="entry name" value="PROTEASOME ADAPTER AND SCAFFOLD PROTEIN ECM29"/>
    <property type="match status" value="1"/>
</dbReference>
<evidence type="ECO:0000313" key="6">
    <source>
        <dbReference type="Proteomes" id="UP000626092"/>
    </source>
</evidence>
<proteinExistence type="predicted"/>
<evidence type="ECO:0000256" key="1">
    <source>
        <dbReference type="ARBA" id="ARBA00022737"/>
    </source>
</evidence>
<dbReference type="PANTHER" id="PTHR23346">
    <property type="entry name" value="TRANSLATIONAL ACTIVATOR GCN1-RELATED"/>
    <property type="match status" value="1"/>
</dbReference>
<comment type="caution">
    <text evidence="5">The sequence shown here is derived from an EMBL/GenBank/DDBJ whole genome shotgun (WGS) entry which is preliminary data.</text>
</comment>
<dbReference type="InterPro" id="IPR024372">
    <property type="entry name" value="Ecm29_N"/>
</dbReference>
<name>A0A834FYU8_RHOSS</name>
<dbReference type="GO" id="GO:0005737">
    <property type="term" value="C:cytoplasm"/>
    <property type="evidence" value="ECO:0007669"/>
    <property type="project" value="TreeGrafter"/>
</dbReference>
<protein>
    <recommendedName>
        <fullName evidence="7">ARM repeat superfamily protein</fullName>
    </recommendedName>
</protein>
<accession>A0A834FYU8</accession>
<dbReference type="Gene3D" id="1.25.10.10">
    <property type="entry name" value="Leucine-rich Repeat Variant"/>
    <property type="match status" value="2"/>
</dbReference>
<evidence type="ECO:0008006" key="7">
    <source>
        <dbReference type="Google" id="ProtNLM"/>
    </source>
</evidence>
<dbReference type="GO" id="GO:0043248">
    <property type="term" value="P:proteasome assembly"/>
    <property type="evidence" value="ECO:0007669"/>
    <property type="project" value="InterPro"/>
</dbReference>
<evidence type="ECO:0000256" key="2">
    <source>
        <dbReference type="SAM" id="MobiDB-lite"/>
    </source>
</evidence>
<keyword evidence="1" id="KW-0677">Repeat</keyword>
<feature type="domain" description="Proteasome component Ecm29 N-terminal" evidence="3">
    <location>
        <begin position="27"/>
        <end position="508"/>
    </location>
</feature>
<sequence length="1256" mass="138319">MAEQSSSSSTAAPAVTEKSDAEVEELLDRMLTRLALCDDSRLQNLLSKLLPLSISSLSSPSPSVRNKVIEILGHVNKRVKHQPDIGLPLSELWKLYMETQSTPMVKNFCIVYIEMAFERSNLEEKETMAPILVANISKLPSQHQEIILRITVKVFGDCHSTQISDEAAAKYRVMCGSPDSEIFLEFCLHSVLYQLPSQSGGCPPGLSVSQSNRVRGKDQLKSDVLLIRKLGILNVVEAMELAPEVVYPLYMAACVDGQEAVVKRGEELIKKKASGVNLDDANLISRLFVLFNGSAELERIAPESRVIPGNPALRVRLMSVFCRSITAANSFPSTLQCIFGCIYGSGTTSRLKQMGMEFTVWVFKHARIDQLKLMGPVILNGIVKSLDNYSASESDAIARDTKSFAYQAIGLLAQRMPQLFKDKVDMAVRLFDALKSEAQFLLLIIQDATNSLAVAYKGAPASVLKDLEALLLINSQVEQSEVRFCAVRWATSLFEMQHCPSRFICMLGAADSKLDVRLNFLKWKIPEPPSSTGEQLFPVDQTLPSLERCYPFQPASHFPKRLATHPPHCHGHEGGTKLVITEMALEGLFPGKGQRGAADDCNNLQYPKLGDMLDYIVSRMPSLLDSNEMREAKLLFPSKTYVAMITFLLKCFEADVELYRRGDRLVESWPSVEKMCSLLEHAMAYEGSVELHSNASKALITVGSHFPEMIASRYATKISWLKQLLSHMDIETRESVARLLGIASGALSISALPDLIGELISPVAGSQKLRFETQHGLLCALGYVAADCMKRTHVTSESLLQATVKCLVDVVNCETATIASVAMEALGHIGLRVPLPPLHDSSSGAVLTVLHEKLSKLLSGDDIKSIQKIVISLGHISVNESSSLDLNIILDLISSLCRSKVEDILFASGEALSFLWGGVPVTADVILKTNYTSLSMSSNFLMVDVSASLSRHSSMEPETNEGYRAMVRSAITRKLFDDLLYSSKKEERCAGTVWLLSLTMYCGQHPSIQQLLPDIQEAFTHLLGEQNELTQELASQGLSIVYEFGDASMKKSLVNALVGTLTGSGKRKRAVKLVEDSEVFQEGSIGESASGGKLSTYKELCSLANEMGQPDLIYKFMDLANYQASLNSKRGAAFGFSKIAKQAGDALQPHLRLLIPRLVRYQYDPDKNVQDAMAHIWKSLVADSKRTIDEHLDIIIDDLLAQCGSRLWRSREASCLALADIIQGRKFDQVLSVEYMHNLAEVLVLGEGLKTRGMAN</sequence>
<feature type="region of interest" description="Disordered" evidence="2">
    <location>
        <begin position="1"/>
        <end position="20"/>
    </location>
</feature>
<organism evidence="5 6">
    <name type="scientific">Rhododendron simsii</name>
    <name type="common">Sims's rhododendron</name>
    <dbReference type="NCBI Taxonomy" id="118357"/>
    <lineage>
        <taxon>Eukaryota</taxon>
        <taxon>Viridiplantae</taxon>
        <taxon>Streptophyta</taxon>
        <taxon>Embryophyta</taxon>
        <taxon>Tracheophyta</taxon>
        <taxon>Spermatophyta</taxon>
        <taxon>Magnoliopsida</taxon>
        <taxon>eudicotyledons</taxon>
        <taxon>Gunneridae</taxon>
        <taxon>Pentapetalae</taxon>
        <taxon>asterids</taxon>
        <taxon>Ericales</taxon>
        <taxon>Ericaceae</taxon>
        <taxon>Ericoideae</taxon>
        <taxon>Rhodoreae</taxon>
        <taxon>Rhododendron</taxon>
    </lineage>
</organism>
<gene>
    <name evidence="5" type="ORF">RHSIM_Rhsim13G0205000</name>
</gene>
<dbReference type="Proteomes" id="UP000626092">
    <property type="component" value="Unassembled WGS sequence"/>
</dbReference>
<dbReference type="GO" id="GO:0036503">
    <property type="term" value="P:ERAD pathway"/>
    <property type="evidence" value="ECO:0007669"/>
    <property type="project" value="TreeGrafter"/>
</dbReference>
<reference evidence="5" key="1">
    <citation type="submission" date="2019-11" db="EMBL/GenBank/DDBJ databases">
        <authorList>
            <person name="Liu Y."/>
            <person name="Hou J."/>
            <person name="Li T.-Q."/>
            <person name="Guan C.-H."/>
            <person name="Wu X."/>
            <person name="Wu H.-Z."/>
            <person name="Ling F."/>
            <person name="Zhang R."/>
            <person name="Shi X.-G."/>
            <person name="Ren J.-P."/>
            <person name="Chen E.-F."/>
            <person name="Sun J.-M."/>
        </authorList>
    </citation>
    <scope>NUCLEOTIDE SEQUENCE</scope>
    <source>
        <strain evidence="5">Adult_tree_wgs_1</strain>
        <tissue evidence="5">Leaves</tissue>
    </source>
</reference>
<evidence type="ECO:0000313" key="5">
    <source>
        <dbReference type="EMBL" id="KAF7120045.1"/>
    </source>
</evidence>
<feature type="domain" description="ECM29 ARM-like repeats" evidence="4">
    <location>
        <begin position="698"/>
        <end position="797"/>
    </location>
</feature>
<dbReference type="OrthoDB" id="16066at2759"/>
<dbReference type="Pfam" id="PF23702">
    <property type="entry name" value="ARM_ECM29"/>
    <property type="match status" value="1"/>
</dbReference>
<evidence type="ECO:0000259" key="4">
    <source>
        <dbReference type="Pfam" id="PF23702"/>
    </source>
</evidence>
<dbReference type="InterPro" id="IPR055444">
    <property type="entry name" value="ARM_ECM29"/>
</dbReference>
<evidence type="ECO:0000259" key="3">
    <source>
        <dbReference type="Pfam" id="PF13001"/>
    </source>
</evidence>
<keyword evidence="6" id="KW-1185">Reference proteome</keyword>
<dbReference type="GO" id="GO:0005634">
    <property type="term" value="C:nucleus"/>
    <property type="evidence" value="ECO:0007669"/>
    <property type="project" value="TreeGrafter"/>
</dbReference>
<dbReference type="AlphaFoldDB" id="A0A834FYU8"/>
<dbReference type="EMBL" id="WJXA01000013">
    <property type="protein sequence ID" value="KAF7120045.1"/>
    <property type="molecule type" value="Genomic_DNA"/>
</dbReference>
<dbReference type="SUPFAM" id="SSF48371">
    <property type="entry name" value="ARM repeat"/>
    <property type="match status" value="2"/>
</dbReference>